<dbReference type="InterPro" id="IPR003591">
    <property type="entry name" value="Leu-rich_rpt_typical-subtyp"/>
</dbReference>
<keyword evidence="13 14" id="KW-1035">Host cytoplasm</keyword>
<evidence type="ECO:0000259" key="15">
    <source>
        <dbReference type="PROSITE" id="PS52053"/>
    </source>
</evidence>
<comment type="similarity">
    <text evidence="4 14">Belongs to the LRR-containing bacterial E3 ligase family.</text>
</comment>
<evidence type="ECO:0000256" key="9">
    <source>
        <dbReference type="ARBA" id="ARBA00022737"/>
    </source>
</evidence>
<evidence type="ECO:0000256" key="6">
    <source>
        <dbReference type="ARBA" id="ARBA00022525"/>
    </source>
</evidence>
<dbReference type="InterPro" id="IPR032675">
    <property type="entry name" value="LRR_dom_sf"/>
</dbReference>
<dbReference type="Pfam" id="PF13855">
    <property type="entry name" value="LRR_8"/>
    <property type="match status" value="1"/>
</dbReference>
<keyword evidence="6 14" id="KW-0964">Secreted</keyword>
<dbReference type="Gene3D" id="1.20.58.360">
    <property type="entry name" value="Shigella T3SS effector IpaH defines"/>
    <property type="match status" value="1"/>
</dbReference>
<evidence type="ECO:0000256" key="1">
    <source>
        <dbReference type="ARBA" id="ARBA00000900"/>
    </source>
</evidence>
<sequence length="1203" mass="133943">MSDAAIDPYLNPLLDAFVTAHGAIAKSPATYARQVIKAYIKDRYQQDIEPDDVRLNTFIYSDVRGSGSYPAILHRSLSLTDALLGKWHEHLSGFSGLGAVRHYRPGGIALHLVPSLSMYFTPLVYEGLYRRREPQTYDADTHVNINPAEIKQFIWATDLRHQYMAYLNTFIDAHSRHYPVLAKAAFLKAAFLQRGENSLLEMDKQLVLESLGLPVSQQWQALTPELLEAAVPIHKNVVIAPLKVHRYSATDALVIKDVQTGRVVLYVPGNSSPLHGFENERQLAQWVAEQCRDVLKRRSFEGHFPEKNDSDGVFLTGLHNALEGIARYPRWLNYATGLWSPEHCVHSGSKIHGDPFVFLRDRVMQRLRSDAKFSIHTRGDSRLEGFAEGLNRSLIFTGVVALIVPEAIPLVAALSVSLIGVGTAQVTGGRTLHERQLGGQRLVFGLLNAVPLAVEKLAAAIGDATAAAEDVEVLRPQPRLETEQTSNARLDRVIRPRFEYAPTNLRSLDARLRKSLRSFEAPTASVQGQPTIHGPNGMLDIYHRDGRYFVALHDKAYEVRWEQPARQWRITDANGKSGPFVKQQENDQWDIDIGGLKGGMDGDQVVPGGPAAATGPSLHEQVGRLYPGFTPDQSAEFLAELRANGTSLEIQLERLSMEFKSLERVLERWAKGPVTWRAVTDTHSVPISELARRQAADIIKRCWQRQTPVDGPVALRLEGYVLDLHGIAMGDLPYLPANFSHVTAVNLSRTYISQQSASELLGKTPNLRWLNIENNFLRDVPTGVAGLRHLTRLTLANNRIVLTPFTRDLLRPLRTLRLLNLERNPLGELLDVRSMTQLVNLFLRSTGIEQVPAGVFNLPELVAIDLRNNRLVALPDEFFDNPGAAHHTLLDGNPLSVGTRARIAQIGGPSVAVQPTEGVDVWLQRTPALGRVHRRGLWQLFEAEENVDDFFELLARLRSSADFNLTPEAVIERVWQLMEAGAEDQALRSRLVGMAANPQTCVDGVTVMFSNMELEVMVTKARALAVNGHEGPQLLKLLRGLFRLEEVDGIARLDAAGRAGFTEDVEVLLAYRVGLVSRLELPLSTQTMQFSTSAGVSEEMLNRAAQRVLASENPAALVEFALKREFWVKYLEERYPAEFLVCRKPTELRMDALEDLQSAGRMTDGAYKSAADDILRQRKADEHALMQQLTQTELAETPGANSV</sequence>
<name>A0A085V5R3_PSESX</name>
<dbReference type="InterPro" id="IPR029487">
    <property type="entry name" value="NEL_dom"/>
</dbReference>
<keyword evidence="9" id="KW-0677">Repeat</keyword>
<accession>A0A085V5R3</accession>
<evidence type="ECO:0000256" key="2">
    <source>
        <dbReference type="ARBA" id="ARBA00004192"/>
    </source>
</evidence>
<evidence type="ECO:0000256" key="3">
    <source>
        <dbReference type="ARBA" id="ARBA00004613"/>
    </source>
</evidence>
<evidence type="ECO:0000256" key="4">
    <source>
        <dbReference type="ARBA" id="ARBA00009868"/>
    </source>
</evidence>
<feature type="active site" description="Glycyl thioester intermediate" evidence="14">
    <location>
        <position position="1001"/>
    </location>
</feature>
<dbReference type="GO" id="GO:0030430">
    <property type="term" value="C:host cell cytoplasm"/>
    <property type="evidence" value="ECO:0007669"/>
    <property type="project" value="UniProtKB-SubCell"/>
</dbReference>
<dbReference type="SMART" id="SM00369">
    <property type="entry name" value="LRR_TYP"/>
    <property type="match status" value="3"/>
</dbReference>
<keyword evidence="12" id="KW-0843">Virulence</keyword>
<comment type="PTM">
    <text evidence="14">Ubiquitinated in the presence of host E1 ubiquitin-activating enzyme, E2 ubiquitin-conjugating enzyme and ubiquitin.</text>
</comment>
<comment type="caution">
    <text evidence="16">The sequence shown here is derived from an EMBL/GenBank/DDBJ whole genome shotgun (WGS) entry which is preliminary data.</text>
</comment>
<proteinExistence type="inferred from homology"/>
<evidence type="ECO:0000256" key="10">
    <source>
        <dbReference type="ARBA" id="ARBA00022786"/>
    </source>
</evidence>
<dbReference type="InterPro" id="IPR046673">
    <property type="entry name" value="ToxA_N"/>
</dbReference>
<keyword evidence="11 14" id="KW-0832">Ubl conjugation</keyword>
<dbReference type="PANTHER" id="PTHR47114">
    <property type="match status" value="1"/>
</dbReference>
<keyword evidence="8 14" id="KW-0808">Transferase</keyword>
<dbReference type="AlphaFoldDB" id="A0A085V5R3"/>
<evidence type="ECO:0000256" key="11">
    <source>
        <dbReference type="ARBA" id="ARBA00022843"/>
    </source>
</evidence>
<dbReference type="InterPro" id="IPR001611">
    <property type="entry name" value="Leu-rich_rpt"/>
</dbReference>
<dbReference type="RefSeq" id="WP_047575988.1">
    <property type="nucleotide sequence ID" value="NZ_JPQT01000108.1"/>
</dbReference>
<dbReference type="PANTHER" id="PTHR47114:SF2">
    <property type="entry name" value="OLIGODENDROCYTE-MYELIN GLYCOPROTEIN"/>
    <property type="match status" value="1"/>
</dbReference>
<comment type="subcellular location">
    <subcellularLocation>
        <location evidence="2">Host cytoplasm</location>
    </subcellularLocation>
    <subcellularLocation>
        <location evidence="3">Secreted</location>
    </subcellularLocation>
</comment>
<dbReference type="InterPro" id="IPR051071">
    <property type="entry name" value="LRR-bact_E3_ubiq_ligases"/>
</dbReference>
<reference evidence="16 17" key="1">
    <citation type="submission" date="2014-07" db="EMBL/GenBank/DDBJ databases">
        <title>Draft Genome Sequences of Environmental Pseudomonas syringae strains.</title>
        <authorList>
            <person name="Baltrus D.A."/>
            <person name="Berge O."/>
            <person name="Morris C."/>
        </authorList>
    </citation>
    <scope>NUCLEOTIDE SEQUENCE [LARGE SCALE GENOMIC DNA]</scope>
    <source>
        <strain evidence="16 17">CEB003</strain>
    </source>
</reference>
<dbReference type="GO" id="GO:0016567">
    <property type="term" value="P:protein ubiquitination"/>
    <property type="evidence" value="ECO:0007669"/>
    <property type="project" value="InterPro"/>
</dbReference>
<gene>
    <name evidence="16" type="ORF">IV02_15225</name>
</gene>
<evidence type="ECO:0000256" key="8">
    <source>
        <dbReference type="ARBA" id="ARBA00022679"/>
    </source>
</evidence>
<protein>
    <recommendedName>
        <fullName evidence="5">RING-type E3 ubiquitin transferase</fullName>
        <ecNumber evidence="5">2.3.2.27</ecNumber>
    </recommendedName>
</protein>
<evidence type="ECO:0000256" key="7">
    <source>
        <dbReference type="ARBA" id="ARBA00022614"/>
    </source>
</evidence>
<organism evidence="16 17">
    <name type="scientific">Pseudomonas syringae</name>
    <dbReference type="NCBI Taxonomy" id="317"/>
    <lineage>
        <taxon>Bacteria</taxon>
        <taxon>Pseudomonadati</taxon>
        <taxon>Pseudomonadota</taxon>
        <taxon>Gammaproteobacteria</taxon>
        <taxon>Pseudomonadales</taxon>
        <taxon>Pseudomonadaceae</taxon>
        <taxon>Pseudomonas</taxon>
    </lineage>
</organism>
<dbReference type="Proteomes" id="UP000028643">
    <property type="component" value="Unassembled WGS sequence"/>
</dbReference>
<dbReference type="SUPFAM" id="SSF52058">
    <property type="entry name" value="L domain-like"/>
    <property type="match status" value="1"/>
</dbReference>
<dbReference type="EC" id="2.3.2.27" evidence="5"/>
<comment type="catalytic activity">
    <reaction evidence="1">
        <text>S-ubiquitinyl-[E2 ubiquitin-conjugating enzyme]-L-cysteine + [acceptor protein]-L-lysine = [E2 ubiquitin-conjugating enzyme]-L-cysteine + N(6)-ubiquitinyl-[acceptor protein]-L-lysine.</text>
        <dbReference type="EC" id="2.3.2.27"/>
    </reaction>
</comment>
<evidence type="ECO:0000256" key="5">
    <source>
        <dbReference type="ARBA" id="ARBA00012483"/>
    </source>
</evidence>
<evidence type="ECO:0000313" key="16">
    <source>
        <dbReference type="EMBL" id="KFE50776.1"/>
    </source>
</evidence>
<dbReference type="Pfam" id="PF20178">
    <property type="entry name" value="ToxA_N"/>
    <property type="match status" value="1"/>
</dbReference>
<evidence type="ECO:0000256" key="14">
    <source>
        <dbReference type="PROSITE-ProRule" id="PRU01398"/>
    </source>
</evidence>
<evidence type="ECO:0000256" key="13">
    <source>
        <dbReference type="ARBA" id="ARBA00023200"/>
    </source>
</evidence>
<feature type="domain" description="NEL" evidence="15">
    <location>
        <begin position="914"/>
        <end position="1203"/>
    </location>
</feature>
<dbReference type="PATRIC" id="fig|317.174.peg.3110"/>
<dbReference type="PROSITE" id="PS52053">
    <property type="entry name" value="NEL"/>
    <property type="match status" value="1"/>
</dbReference>
<evidence type="ECO:0000256" key="12">
    <source>
        <dbReference type="ARBA" id="ARBA00023026"/>
    </source>
</evidence>
<dbReference type="Pfam" id="PF14496">
    <property type="entry name" value="NEL"/>
    <property type="match status" value="1"/>
</dbReference>
<keyword evidence="10 14" id="KW-0833">Ubl conjugation pathway</keyword>
<dbReference type="Gene3D" id="3.80.10.10">
    <property type="entry name" value="Ribonuclease Inhibitor"/>
    <property type="match status" value="1"/>
</dbReference>
<dbReference type="GO" id="GO:0005576">
    <property type="term" value="C:extracellular region"/>
    <property type="evidence" value="ECO:0007669"/>
    <property type="project" value="UniProtKB-SubCell"/>
</dbReference>
<dbReference type="EMBL" id="JPQT01000108">
    <property type="protein sequence ID" value="KFE50776.1"/>
    <property type="molecule type" value="Genomic_DNA"/>
</dbReference>
<evidence type="ECO:0000313" key="17">
    <source>
        <dbReference type="Proteomes" id="UP000028643"/>
    </source>
</evidence>
<dbReference type="GO" id="GO:0061630">
    <property type="term" value="F:ubiquitin protein ligase activity"/>
    <property type="evidence" value="ECO:0007669"/>
    <property type="project" value="UniProtKB-EC"/>
</dbReference>
<keyword evidence="7" id="KW-0433">Leucine-rich repeat</keyword>